<dbReference type="Pfam" id="PF20253">
    <property type="entry name" value="DUF6604"/>
    <property type="match status" value="1"/>
</dbReference>
<feature type="domain" description="DUF6604" evidence="2">
    <location>
        <begin position="17"/>
        <end position="165"/>
    </location>
</feature>
<sequence length="584" mass="64527">MDYAEARSNVVNNYVLYKHRTENVKAWLRQATTACGAQASNSSTDDGTHAAREPSHSVREMSSAAQQIIQQGVDVPEETLASLAGAVTLRRKVSAFYQNWADVHVNLKAPAGSMEKAKIAEQHQHFTEELARMLEMFQNSSKAASVPYIHSNTVSGSPPSGTASDSLADDMSFYDDWRGPHHGRHSISKSRAKLQHPIPPPGSQKVIAYFANKDRMWSNSLGRFSRSVEEVKNMMYYASKGHGLQPYFGYPTTVAWLSSQLLTCAMREGLKLCLHRGYIHAVLHLYNFLRQAAPRALRKEIPVLELLQQVFIQEVFRGELPTNDFYASLRTAWGGTTVAGRMSLDDRETGIGFREPWDIEPEVKPEALSDVYTLLVRGSNIGAAQEMVSRHRVRMTGELSNNRMTKARRKVERMETPQLLAEAKAAAAGELREPTSFVSINGFTVDALLVDALLAVGDAAPGDAPRTPRRASSWVDSVFAHISIWEQRFGNSKLGNIPPIRRAAEALEGKLGNSNPLEQSEPELIRRNTPGEPHQTTEAKAAATSPDGAASFIPPRKMGLLSTRYSLPPSFEVGNTTRRADYTA</sequence>
<dbReference type="PANTHER" id="PTHR38795:SF1">
    <property type="entry name" value="DUF6604 DOMAIN-CONTAINING PROTEIN"/>
    <property type="match status" value="1"/>
</dbReference>
<evidence type="ECO:0000313" key="3">
    <source>
        <dbReference type="EMBL" id="KAK4461457.1"/>
    </source>
</evidence>
<feature type="region of interest" description="Disordered" evidence="1">
    <location>
        <begin position="510"/>
        <end position="552"/>
    </location>
</feature>
<feature type="compositionally biased region" description="Basic and acidic residues" evidence="1">
    <location>
        <begin position="46"/>
        <end position="56"/>
    </location>
</feature>
<organism evidence="3 4">
    <name type="scientific">Cladorrhinum samala</name>
    <dbReference type="NCBI Taxonomy" id="585594"/>
    <lineage>
        <taxon>Eukaryota</taxon>
        <taxon>Fungi</taxon>
        <taxon>Dikarya</taxon>
        <taxon>Ascomycota</taxon>
        <taxon>Pezizomycotina</taxon>
        <taxon>Sordariomycetes</taxon>
        <taxon>Sordariomycetidae</taxon>
        <taxon>Sordariales</taxon>
        <taxon>Podosporaceae</taxon>
        <taxon>Cladorrhinum</taxon>
    </lineage>
</organism>
<feature type="region of interest" description="Disordered" evidence="1">
    <location>
        <begin position="37"/>
        <end position="56"/>
    </location>
</feature>
<evidence type="ECO:0000313" key="4">
    <source>
        <dbReference type="Proteomes" id="UP001321749"/>
    </source>
</evidence>
<protein>
    <recommendedName>
        <fullName evidence="2">DUF6604 domain-containing protein</fullName>
    </recommendedName>
</protein>
<keyword evidence="4" id="KW-1185">Reference proteome</keyword>
<evidence type="ECO:0000256" key="1">
    <source>
        <dbReference type="SAM" id="MobiDB-lite"/>
    </source>
</evidence>
<gene>
    <name evidence="3" type="ORF">QBC42DRAFT_252428</name>
</gene>
<dbReference type="InterPro" id="IPR046539">
    <property type="entry name" value="DUF6604"/>
</dbReference>
<name>A0AAV9HLG3_9PEZI</name>
<comment type="caution">
    <text evidence="3">The sequence shown here is derived from an EMBL/GenBank/DDBJ whole genome shotgun (WGS) entry which is preliminary data.</text>
</comment>
<evidence type="ECO:0000259" key="2">
    <source>
        <dbReference type="Pfam" id="PF20253"/>
    </source>
</evidence>
<dbReference type="Proteomes" id="UP001321749">
    <property type="component" value="Unassembled WGS sequence"/>
</dbReference>
<proteinExistence type="predicted"/>
<reference evidence="3" key="2">
    <citation type="submission" date="2023-06" db="EMBL/GenBank/DDBJ databases">
        <authorList>
            <consortium name="Lawrence Berkeley National Laboratory"/>
            <person name="Mondo S.J."/>
            <person name="Hensen N."/>
            <person name="Bonometti L."/>
            <person name="Westerberg I."/>
            <person name="Brannstrom I.O."/>
            <person name="Guillou S."/>
            <person name="Cros-Aarteil S."/>
            <person name="Calhoun S."/>
            <person name="Haridas S."/>
            <person name="Kuo A."/>
            <person name="Pangilinan J."/>
            <person name="Riley R."/>
            <person name="Labutti K."/>
            <person name="Andreopoulos B."/>
            <person name="Lipzen A."/>
            <person name="Chen C."/>
            <person name="Yanf M."/>
            <person name="Daum C."/>
            <person name="Ng V."/>
            <person name="Clum A."/>
            <person name="Steindorff A."/>
            <person name="Ohm R."/>
            <person name="Martin F."/>
            <person name="Silar P."/>
            <person name="Natvig D."/>
            <person name="Lalanne C."/>
            <person name="Gautier V."/>
            <person name="Ament-Velasquez S.L."/>
            <person name="Kruys A."/>
            <person name="Hutchinson M.I."/>
            <person name="Powell A.J."/>
            <person name="Barry K."/>
            <person name="Miller A.N."/>
            <person name="Grigoriev I.V."/>
            <person name="Debuchy R."/>
            <person name="Gladieux P."/>
            <person name="Thoren M.H."/>
            <person name="Johannesson H."/>
        </authorList>
    </citation>
    <scope>NUCLEOTIDE SEQUENCE</scope>
    <source>
        <strain evidence="3">PSN324</strain>
    </source>
</reference>
<accession>A0AAV9HLG3</accession>
<reference evidence="3" key="1">
    <citation type="journal article" date="2023" name="Mol. Phylogenet. Evol.">
        <title>Genome-scale phylogeny and comparative genomics of the fungal order Sordariales.</title>
        <authorList>
            <person name="Hensen N."/>
            <person name="Bonometti L."/>
            <person name="Westerberg I."/>
            <person name="Brannstrom I.O."/>
            <person name="Guillou S."/>
            <person name="Cros-Aarteil S."/>
            <person name="Calhoun S."/>
            <person name="Haridas S."/>
            <person name="Kuo A."/>
            <person name="Mondo S."/>
            <person name="Pangilinan J."/>
            <person name="Riley R."/>
            <person name="LaButti K."/>
            <person name="Andreopoulos B."/>
            <person name="Lipzen A."/>
            <person name="Chen C."/>
            <person name="Yan M."/>
            <person name="Daum C."/>
            <person name="Ng V."/>
            <person name="Clum A."/>
            <person name="Steindorff A."/>
            <person name="Ohm R.A."/>
            <person name="Martin F."/>
            <person name="Silar P."/>
            <person name="Natvig D.O."/>
            <person name="Lalanne C."/>
            <person name="Gautier V."/>
            <person name="Ament-Velasquez S.L."/>
            <person name="Kruys A."/>
            <person name="Hutchinson M.I."/>
            <person name="Powell A.J."/>
            <person name="Barry K."/>
            <person name="Miller A.N."/>
            <person name="Grigoriev I.V."/>
            <person name="Debuchy R."/>
            <person name="Gladieux P."/>
            <person name="Hiltunen Thoren M."/>
            <person name="Johannesson H."/>
        </authorList>
    </citation>
    <scope>NUCLEOTIDE SEQUENCE</scope>
    <source>
        <strain evidence="3">PSN324</strain>
    </source>
</reference>
<dbReference type="AlphaFoldDB" id="A0AAV9HLG3"/>
<dbReference type="EMBL" id="MU864990">
    <property type="protein sequence ID" value="KAK4461457.1"/>
    <property type="molecule type" value="Genomic_DNA"/>
</dbReference>
<dbReference type="PANTHER" id="PTHR38795">
    <property type="entry name" value="DUF6604 DOMAIN-CONTAINING PROTEIN"/>
    <property type="match status" value="1"/>
</dbReference>